<dbReference type="AlphaFoldDB" id="A0A1Q9DYG2"/>
<organism evidence="1 2">
    <name type="scientific">Symbiodinium microadriaticum</name>
    <name type="common">Dinoflagellate</name>
    <name type="synonym">Zooxanthella microadriatica</name>
    <dbReference type="NCBI Taxonomy" id="2951"/>
    <lineage>
        <taxon>Eukaryota</taxon>
        <taxon>Sar</taxon>
        <taxon>Alveolata</taxon>
        <taxon>Dinophyceae</taxon>
        <taxon>Suessiales</taxon>
        <taxon>Symbiodiniaceae</taxon>
        <taxon>Symbiodinium</taxon>
    </lineage>
</organism>
<dbReference type="OrthoDB" id="408487at2759"/>
<keyword evidence="1" id="KW-0489">Methyltransferase</keyword>
<sequence>MMRDNASVNFHVAGPACVDWSIRGKQRGLEGPSTMAFIVWLGQVVSSDVDCAIHEGTSNTHVLALPLQLMENHGQTWGMERFRLNPKDYGCPVARPRVYTVLYRKDKFAFSGCQEELDRFLCQSLLCTGQVFFQDAHGSSPLAAVSLNKHRMTASIFTAGNPSRVLLGTFAHLAPVLAAEAASSRRVAARLELRPSSFKTFLRQQTLSFHPDKVPESPSAAEIY</sequence>
<dbReference type="SUPFAM" id="SSF53335">
    <property type="entry name" value="S-adenosyl-L-methionine-dependent methyltransferases"/>
    <property type="match status" value="1"/>
</dbReference>
<gene>
    <name evidence="1" type="primary">mthTIM</name>
    <name evidence="1" type="ORF">AK812_SmicGene17132</name>
</gene>
<keyword evidence="1" id="KW-0808">Transferase</keyword>
<dbReference type="GO" id="GO:0032259">
    <property type="term" value="P:methylation"/>
    <property type="evidence" value="ECO:0007669"/>
    <property type="project" value="UniProtKB-KW"/>
</dbReference>
<proteinExistence type="predicted"/>
<keyword evidence="2" id="KW-1185">Reference proteome</keyword>
<evidence type="ECO:0000313" key="2">
    <source>
        <dbReference type="Proteomes" id="UP000186817"/>
    </source>
</evidence>
<dbReference type="Gene3D" id="3.40.50.150">
    <property type="entry name" value="Vaccinia Virus protein VP39"/>
    <property type="match status" value="1"/>
</dbReference>
<accession>A0A1Q9DYG2</accession>
<dbReference type="EMBL" id="LSRX01000334">
    <property type="protein sequence ID" value="OLQ00231.1"/>
    <property type="molecule type" value="Genomic_DNA"/>
</dbReference>
<dbReference type="GO" id="GO:0008168">
    <property type="term" value="F:methyltransferase activity"/>
    <property type="evidence" value="ECO:0007669"/>
    <property type="project" value="UniProtKB-KW"/>
</dbReference>
<dbReference type="InterPro" id="IPR029063">
    <property type="entry name" value="SAM-dependent_MTases_sf"/>
</dbReference>
<reference evidence="1 2" key="1">
    <citation type="submission" date="2016-02" db="EMBL/GenBank/DDBJ databases">
        <title>Genome analysis of coral dinoflagellate symbionts highlights evolutionary adaptations to a symbiotic lifestyle.</title>
        <authorList>
            <person name="Aranda M."/>
            <person name="Li Y."/>
            <person name="Liew Y.J."/>
            <person name="Baumgarten S."/>
            <person name="Simakov O."/>
            <person name="Wilson M."/>
            <person name="Piel J."/>
            <person name="Ashoor H."/>
            <person name="Bougouffa S."/>
            <person name="Bajic V.B."/>
            <person name="Ryu T."/>
            <person name="Ravasi T."/>
            <person name="Bayer T."/>
            <person name="Micklem G."/>
            <person name="Kim H."/>
            <person name="Bhak J."/>
            <person name="Lajeunesse T.C."/>
            <person name="Voolstra C.R."/>
        </authorList>
    </citation>
    <scope>NUCLEOTIDE SEQUENCE [LARGE SCALE GENOMIC DNA]</scope>
    <source>
        <strain evidence="1 2">CCMP2467</strain>
    </source>
</reference>
<dbReference type="Proteomes" id="UP000186817">
    <property type="component" value="Unassembled WGS sequence"/>
</dbReference>
<comment type="caution">
    <text evidence="1">The sequence shown here is derived from an EMBL/GenBank/DDBJ whole genome shotgun (WGS) entry which is preliminary data.</text>
</comment>
<protein>
    <submittedName>
        <fullName evidence="1">Modification methylase MthTI</fullName>
    </submittedName>
</protein>
<evidence type="ECO:0000313" key="1">
    <source>
        <dbReference type="EMBL" id="OLQ00231.1"/>
    </source>
</evidence>
<name>A0A1Q9DYG2_SYMMI</name>